<proteinExistence type="predicted"/>
<reference evidence="1" key="1">
    <citation type="journal article" date="2020" name="Stud. Mycol.">
        <title>101 Dothideomycetes genomes: a test case for predicting lifestyles and emergence of pathogens.</title>
        <authorList>
            <person name="Haridas S."/>
            <person name="Albert R."/>
            <person name="Binder M."/>
            <person name="Bloem J."/>
            <person name="Labutti K."/>
            <person name="Salamov A."/>
            <person name="Andreopoulos B."/>
            <person name="Baker S."/>
            <person name="Barry K."/>
            <person name="Bills G."/>
            <person name="Bluhm B."/>
            <person name="Cannon C."/>
            <person name="Castanera R."/>
            <person name="Culley D."/>
            <person name="Daum C."/>
            <person name="Ezra D."/>
            <person name="Gonzalez J."/>
            <person name="Henrissat B."/>
            <person name="Kuo A."/>
            <person name="Liang C."/>
            <person name="Lipzen A."/>
            <person name="Lutzoni F."/>
            <person name="Magnuson J."/>
            <person name="Mondo S."/>
            <person name="Nolan M."/>
            <person name="Ohm R."/>
            <person name="Pangilinan J."/>
            <person name="Park H.-J."/>
            <person name="Ramirez L."/>
            <person name="Alfaro M."/>
            <person name="Sun H."/>
            <person name="Tritt A."/>
            <person name="Yoshinaga Y."/>
            <person name="Zwiers L.-H."/>
            <person name="Turgeon B."/>
            <person name="Goodwin S."/>
            <person name="Spatafora J."/>
            <person name="Crous P."/>
            <person name="Grigoriev I."/>
        </authorList>
    </citation>
    <scope>NUCLEOTIDE SEQUENCE</scope>
    <source>
        <strain evidence="1">CBS 107.79</strain>
    </source>
</reference>
<dbReference type="Proteomes" id="UP000800036">
    <property type="component" value="Unassembled WGS sequence"/>
</dbReference>
<sequence length="147" mass="16628">MLADADALWIPLRWWRYRAADALHRHGRMGKRLRYGSVRCPLSPSCRRVCRASNGGASVILSGLGCPRPCVTLLKWCIATSQPLAPSIKVRVCKESCMLLSVAEVNLSLCMFRHSVKRRHQRQRYSTSAQVTWQNVHLAARGMELLL</sequence>
<dbReference type="EMBL" id="ML976714">
    <property type="protein sequence ID" value="KAF1968988.1"/>
    <property type="molecule type" value="Genomic_DNA"/>
</dbReference>
<evidence type="ECO:0000313" key="1">
    <source>
        <dbReference type="EMBL" id="KAF1968988.1"/>
    </source>
</evidence>
<organism evidence="1 2">
    <name type="scientific">Bimuria novae-zelandiae CBS 107.79</name>
    <dbReference type="NCBI Taxonomy" id="1447943"/>
    <lineage>
        <taxon>Eukaryota</taxon>
        <taxon>Fungi</taxon>
        <taxon>Dikarya</taxon>
        <taxon>Ascomycota</taxon>
        <taxon>Pezizomycotina</taxon>
        <taxon>Dothideomycetes</taxon>
        <taxon>Pleosporomycetidae</taxon>
        <taxon>Pleosporales</taxon>
        <taxon>Massarineae</taxon>
        <taxon>Didymosphaeriaceae</taxon>
        <taxon>Bimuria</taxon>
    </lineage>
</organism>
<gene>
    <name evidence="1" type="ORF">BU23DRAFT_247269</name>
</gene>
<dbReference type="AlphaFoldDB" id="A0A6A5UWB8"/>
<name>A0A6A5UWB8_9PLEO</name>
<evidence type="ECO:0000313" key="2">
    <source>
        <dbReference type="Proteomes" id="UP000800036"/>
    </source>
</evidence>
<protein>
    <submittedName>
        <fullName evidence="1">Uncharacterized protein</fullName>
    </submittedName>
</protein>
<accession>A0A6A5UWB8</accession>
<keyword evidence="2" id="KW-1185">Reference proteome</keyword>